<feature type="compositionally biased region" description="Low complexity" evidence="1">
    <location>
        <begin position="933"/>
        <end position="947"/>
    </location>
</feature>
<evidence type="ECO:0000256" key="1">
    <source>
        <dbReference type="SAM" id="MobiDB-lite"/>
    </source>
</evidence>
<feature type="compositionally biased region" description="Basic and acidic residues" evidence="1">
    <location>
        <begin position="679"/>
        <end position="705"/>
    </location>
</feature>
<feature type="domain" description="Bridge-like lipid transfer protein family member 1 middle region" evidence="3">
    <location>
        <begin position="1108"/>
        <end position="1670"/>
    </location>
</feature>
<feature type="compositionally biased region" description="Basic and acidic residues" evidence="1">
    <location>
        <begin position="1187"/>
        <end position="1197"/>
    </location>
</feature>
<organism evidence="4 5">
    <name type="scientific">Limulus polyphemus</name>
    <name type="common">Atlantic horseshoe crab</name>
    <dbReference type="NCBI Taxonomy" id="6850"/>
    <lineage>
        <taxon>Eukaryota</taxon>
        <taxon>Metazoa</taxon>
        <taxon>Ecdysozoa</taxon>
        <taxon>Arthropoda</taxon>
        <taxon>Chelicerata</taxon>
        <taxon>Merostomata</taxon>
        <taxon>Xiphosura</taxon>
        <taxon>Limulidae</taxon>
        <taxon>Limulus</taxon>
    </lineage>
</organism>
<feature type="compositionally biased region" description="Polar residues" evidence="1">
    <location>
        <begin position="825"/>
        <end position="836"/>
    </location>
</feature>
<feature type="domain" description="Bridge-like lipid transfer protein family member 1 middle region" evidence="3">
    <location>
        <begin position="1935"/>
        <end position="2261"/>
    </location>
</feature>
<feature type="compositionally biased region" description="Basic and acidic residues" evidence="1">
    <location>
        <begin position="2113"/>
        <end position="2126"/>
    </location>
</feature>
<feature type="compositionally biased region" description="Basic and acidic residues" evidence="1">
    <location>
        <begin position="795"/>
        <end position="811"/>
    </location>
</feature>
<feature type="region of interest" description="Disordered" evidence="1">
    <location>
        <begin position="1755"/>
        <end position="1792"/>
    </location>
</feature>
<feature type="region of interest" description="Disordered" evidence="1">
    <location>
        <begin position="677"/>
        <end position="705"/>
    </location>
</feature>
<evidence type="ECO:0000313" key="4">
    <source>
        <dbReference type="Proteomes" id="UP000694941"/>
    </source>
</evidence>
<feature type="region of interest" description="Disordered" evidence="1">
    <location>
        <begin position="1434"/>
        <end position="1474"/>
    </location>
</feature>
<feature type="region of interest" description="Disordered" evidence="1">
    <location>
        <begin position="1376"/>
        <end position="1399"/>
    </location>
</feature>
<feature type="region of interest" description="Disordered" evidence="1">
    <location>
        <begin position="1187"/>
        <end position="1213"/>
    </location>
</feature>
<sequence length="2271" mass="253457">MIKEFELITVVNEHNWIDCSSQHQENAHLAVCGELFDMSFDLLFIEFLPPTNTLKFWIQGECLDLSLYLPEADSNYSISQLLAKCAKLTNRDGSIKQTAEDDSKKWRNIAQPSARWIDCWSVPILALSITYTYYPVPPLLKHHYDLDVTTPEREEILLSPIRPSAAHSKPNQRTPSTEDFDPTTLLPDIIEVELEVGPSVLCLTGSLLRHILFLKENYLGESQQFHDFDLVIGLQQEKPEASTTEGDGEIYKKEFDTRNYRPFEVTVSITLHDIQGHLMKNCTKDEPPCPSLYLERLGFEMHKTYRETKLQLLLSPLVVIATDNVQRQESQQNLKDGHLAMAALQVRGHAMFSDVGRPLDSETLEYAWLVEVQVGDITGRLTLPQLYHIVMGIETFVLQFKHIDGDLQPPTPYHYCQHDLLQFQCPESTPSQPCLNPEDAKYRMTRLSVDAIEVCLVESGTALNLEIFPIRLATCNLHGGLTSSGLSALIQHICVRQYALISSLSGGSSSSSAASQSQTLHPDIWLEVGAVSLGPVFLDSIMSSSPEYMSCVQDTFLKIHDQKLKHLWFLWPPKEVVAPQSVEGKCGCVGGCAFFGKNRNGQIFFQTHKAHMDGSDTVFARFHILTNDDYGFGQSLLNKEEFVFDISDTSSGETSRSSPEPSDKCCMFFSGFRSQTTSKSHEGFSRRTAKDTISKTRSQHEDLPEVSKNALSTWIPSSLDSKRGKRGNVISMQPDGGAGQCPSRRFMRQFSSPTRSSLIKTSSFLSHGSPLFLSVPGSTSNNDTSDLPISRKGSSHSESEKHFLEDRDKGENSSSNITPHKHNSRISLNGWPSVQSAEDRKKRASSFTTRDRSPRVVKRAVSTDSAQSLDMFYSADEDSEASGTTDDTLAVDTPLIKKRHSTPSGNSVKLEKLEEKCSFHGEDVGSTREDSHTFSSSSTQHDSSDSHSVVSSSSFISAVSSQEDIALVNLHNQMDKPIVESPLLMSCYTAYMTQLKCFNWQEPPPLPHLTQQSGITEAGPNRHYLFLRSATRWKPKFTPLVKGFTAIHMIDKNRSGRYARNHSLNQQQNHFGTKEEKVFFPGSLHSKFERKTSKREEKDGKQEIHTSSTTMVVKLSGDISIMSSPLQAETFKNFVDAISPTLAGLHPLTVLNHLHAACSDHVEKLNQLKKEKVLYLGQLRAEAQKQATDKLQKESKNPKISLAASPSGSLGGNNYEETKVERLHIFMQVSEVNMSIMQASIVEEIISFSALDNLKDLTCVSLLAVRINNLFLQLYNSRTAQRKIQTFSDHTLESVLLPKPIDRSLKKARSVTLPVESLTLETSETQEVENIVLASIDSIHMQLRRLKNNSTILKDAVLTVIPSYMSKVSFTFERMTPTNEVENDEDKDEDSFDSDRGQSGEEEWMGFIMFECRLEDINVKCVKRVGFEPQAIEKKYENHQPNDKMNDEPGKSMKAGETSPSKDTSKSNPSSGSCDTRFSFPSCVSECGSSSSSSDSRKELNLPELIGDASSFIVELKSVLFNFAAPPRMPNTRKIDFTRLDWHLLSTATPSINSWLKPCDRLLISLRKLDRQRKQRACAIMGCLMAEALEMQSIHMPVKSKYLVTKTTPLAKTLQEDPSCQLVLVLKRYLSQVNLDEVEENLSPLHIPQLKALFHGLMALSRQWKNILYVPLLLEQNIRFRKSLRPMSVSFAFPPGERVNISTQDDVEKTSLEECEISDETTNLLVAEGGSIPRGFSSKNGVKAESSRADALKVFSSPESGTDSSSSQHDAVDPQDGGTVTKSGKKRLPSYVPRSSRASVAFPLLGGPLDSPARYAGNAPTVSRLGGLFMHPSHMKRNESHHSLKSATWSLSSMEPNFPTSTIDTPRRGMMEKEENFSDEDLYKWMARQQDYMRGGLSSYRYRYNDPNDQESKMNTLTSENSGDLDTSSLFPQVAFAPLGTQLADAHVIFQVLLDKLGVPIQAGSPSISKFVGPRASISGGISLLKIDIVESEYQNNARHKKKSPFSHSSASHGKFFIDTSMDTPAFICDRFSVEMDIKDVRDFEQGEKGPEQNGKVTALVFTQEGLPNTTCVINFNINVNYVAQQVNMPLLRLLHQFSTMYENIKETRSELHAIRPGSLKEKESPRGLQKKSSPSSDSQTETFHPHSPRGTSVSKPSTPTPTPTKSSAVGTSFSVGIKRPHSLSQRLRASTKGYTNLQELTVKDDRPSSPLSITPSESVAIDIPDSCSVPLSGPNLVTDIKELQPRCWRTMFYLLDLYNTMPETKTVTDR</sequence>
<feature type="compositionally biased region" description="Acidic residues" evidence="1">
    <location>
        <begin position="1381"/>
        <end position="1392"/>
    </location>
</feature>
<dbReference type="Pfam" id="PF20413">
    <property type="entry name" value="BLTP1_N"/>
    <property type="match status" value="1"/>
</dbReference>
<dbReference type="Proteomes" id="UP000694941">
    <property type="component" value="Unplaced"/>
</dbReference>
<dbReference type="Pfam" id="PF25039">
    <property type="entry name" value="BLTP1_M"/>
    <property type="match status" value="2"/>
</dbReference>
<feature type="region of interest" description="Disordered" evidence="1">
    <location>
        <begin position="2113"/>
        <end position="2176"/>
    </location>
</feature>
<dbReference type="RefSeq" id="XP_013788681.2">
    <property type="nucleotide sequence ID" value="XM_013933227.2"/>
</dbReference>
<evidence type="ECO:0000259" key="2">
    <source>
        <dbReference type="Pfam" id="PF20413"/>
    </source>
</evidence>
<name>A0ABM1BU40_LIMPO</name>
<feature type="compositionally biased region" description="Polar residues" evidence="1">
    <location>
        <begin position="776"/>
        <end position="787"/>
    </location>
</feature>
<gene>
    <name evidence="5" type="primary">LOC106472574</name>
</gene>
<reference evidence="5" key="1">
    <citation type="submission" date="2025-08" db="UniProtKB">
        <authorList>
            <consortium name="RefSeq"/>
        </authorList>
    </citation>
    <scope>IDENTIFICATION</scope>
    <source>
        <tissue evidence="5">Muscle</tissue>
    </source>
</reference>
<feature type="compositionally biased region" description="Low complexity" evidence="1">
    <location>
        <begin position="1756"/>
        <end position="1767"/>
    </location>
</feature>
<evidence type="ECO:0000259" key="3">
    <source>
        <dbReference type="Pfam" id="PF25039"/>
    </source>
</evidence>
<feature type="compositionally biased region" description="Low complexity" evidence="1">
    <location>
        <begin position="2152"/>
        <end position="2168"/>
    </location>
</feature>
<feature type="compositionally biased region" description="Basic and acidic residues" evidence="1">
    <location>
        <begin position="922"/>
        <end position="932"/>
    </location>
</feature>
<proteinExistence type="predicted"/>
<feature type="domain" description="Bridge-like lipid transfer protein family member 1 N-terminal" evidence="2">
    <location>
        <begin position="1"/>
        <end position="572"/>
    </location>
</feature>
<dbReference type="PANTHER" id="PTHR31640:SF1">
    <property type="entry name" value="BRIDGE-LIKE LIPID TRANSFER PROTEIN FAMILY MEMBER 1"/>
    <property type="match status" value="1"/>
</dbReference>
<evidence type="ECO:0000313" key="5">
    <source>
        <dbReference type="RefSeq" id="XP_013788681.2"/>
    </source>
</evidence>
<keyword evidence="4" id="KW-1185">Reference proteome</keyword>
<dbReference type="InterPro" id="IPR033616">
    <property type="entry name" value="BLTP1"/>
</dbReference>
<dbReference type="PANTHER" id="PTHR31640">
    <property type="entry name" value="TRANSMEMBRANE PROTEIN KIAA1109"/>
    <property type="match status" value="1"/>
</dbReference>
<feature type="region of interest" description="Disordered" evidence="1">
    <location>
        <begin position="159"/>
        <end position="182"/>
    </location>
</feature>
<feature type="region of interest" description="Disordered" evidence="1">
    <location>
        <begin position="775"/>
        <end position="864"/>
    </location>
</feature>
<protein>
    <submittedName>
        <fullName evidence="5">Uncharacterized protein KIAA1109-like</fullName>
    </submittedName>
</protein>
<dbReference type="GeneID" id="106472574"/>
<dbReference type="InterPro" id="IPR047104">
    <property type="entry name" value="BLTP1_N"/>
</dbReference>
<feature type="compositionally biased region" description="Basic and acidic residues" evidence="1">
    <location>
        <begin position="1434"/>
        <end position="1451"/>
    </location>
</feature>
<feature type="compositionally biased region" description="Polar residues" evidence="1">
    <location>
        <begin position="1458"/>
        <end position="1474"/>
    </location>
</feature>
<dbReference type="InterPro" id="IPR056741">
    <property type="entry name" value="BLTP1_M"/>
</dbReference>
<accession>A0ABM1BU40</accession>
<feature type="region of interest" description="Disordered" evidence="1">
    <location>
        <begin position="922"/>
        <end position="947"/>
    </location>
</feature>
<feature type="compositionally biased region" description="Polar residues" evidence="1">
    <location>
        <begin position="2131"/>
        <end position="2143"/>
    </location>
</feature>